<gene>
    <name evidence="1" type="ORF">WA1_04735</name>
</gene>
<dbReference type="Proteomes" id="UP000076925">
    <property type="component" value="Unassembled WGS sequence"/>
</dbReference>
<evidence type="ECO:0000313" key="1">
    <source>
        <dbReference type="EMBL" id="KYC37819.1"/>
    </source>
</evidence>
<dbReference type="STRING" id="128403.WA1_04735"/>
<accession>A0A139WZE2</accession>
<comment type="caution">
    <text evidence="1">The sequence shown here is derived from an EMBL/GenBank/DDBJ whole genome shotgun (WGS) entry which is preliminary data.</text>
</comment>
<evidence type="ECO:0008006" key="3">
    <source>
        <dbReference type="Google" id="ProtNLM"/>
    </source>
</evidence>
<dbReference type="OrthoDB" id="468082at2"/>
<organism evidence="1 2">
    <name type="scientific">Scytonema hofmannii PCC 7110</name>
    <dbReference type="NCBI Taxonomy" id="128403"/>
    <lineage>
        <taxon>Bacteria</taxon>
        <taxon>Bacillati</taxon>
        <taxon>Cyanobacteriota</taxon>
        <taxon>Cyanophyceae</taxon>
        <taxon>Nostocales</taxon>
        <taxon>Scytonemataceae</taxon>
        <taxon>Scytonema</taxon>
    </lineage>
</organism>
<reference evidence="1 2" key="1">
    <citation type="journal article" date="2013" name="Genome Biol. Evol.">
        <title>Genomes of Stigonematalean cyanobacteria (subsection V) and the evolution of oxygenic photosynthesis from prokaryotes to plastids.</title>
        <authorList>
            <person name="Dagan T."/>
            <person name="Roettger M."/>
            <person name="Stucken K."/>
            <person name="Landan G."/>
            <person name="Koch R."/>
            <person name="Major P."/>
            <person name="Gould S.B."/>
            <person name="Goremykin V.V."/>
            <person name="Rippka R."/>
            <person name="Tandeau de Marsac N."/>
            <person name="Gugger M."/>
            <person name="Lockhart P.J."/>
            <person name="Allen J.F."/>
            <person name="Brune I."/>
            <person name="Maus I."/>
            <person name="Puhler A."/>
            <person name="Martin W.F."/>
        </authorList>
    </citation>
    <scope>NUCLEOTIDE SEQUENCE [LARGE SCALE GENOMIC DNA]</scope>
    <source>
        <strain evidence="1 2">PCC 7110</strain>
    </source>
</reference>
<dbReference type="AlphaFoldDB" id="A0A139WZE2"/>
<keyword evidence="2" id="KW-1185">Reference proteome</keyword>
<proteinExistence type="predicted"/>
<sequence length="158" mass="18459">MKMLPELYQSHLKSQLGLAEYLLLQLLISLLQSIKKVSLETLATALPFPILFESRRKKIQRFLSLPCLRIEKIWFPILTLWLETQLQSYQVIYLAIDRTTWGKVNLLMISLIWNKRGIPIYFELLPKLGNSNLEEQKAALLKVLSLFQNYKTVVLGDR</sequence>
<protein>
    <recommendedName>
        <fullName evidence="3">Transposase</fullName>
    </recommendedName>
</protein>
<name>A0A139WZE2_9CYAN</name>
<evidence type="ECO:0000313" key="2">
    <source>
        <dbReference type="Proteomes" id="UP000076925"/>
    </source>
</evidence>
<dbReference type="EMBL" id="ANNX02000045">
    <property type="protein sequence ID" value="KYC37819.1"/>
    <property type="molecule type" value="Genomic_DNA"/>
</dbReference>